<dbReference type="Pfam" id="PF00656">
    <property type="entry name" value="Peptidase_C14"/>
    <property type="match status" value="1"/>
</dbReference>
<dbReference type="PANTHER" id="PTHR48104">
    <property type="entry name" value="METACASPASE-4"/>
    <property type="match status" value="1"/>
</dbReference>
<dbReference type="AlphaFoldDB" id="A0A1W5CSI3"/>
<dbReference type="GO" id="GO:0004197">
    <property type="term" value="F:cysteine-type endopeptidase activity"/>
    <property type="evidence" value="ECO:0007669"/>
    <property type="project" value="InterPro"/>
</dbReference>
<dbReference type="InterPro" id="IPR050452">
    <property type="entry name" value="Metacaspase"/>
</dbReference>
<dbReference type="InterPro" id="IPR011600">
    <property type="entry name" value="Pept_C14_caspase"/>
</dbReference>
<evidence type="ECO:0000256" key="1">
    <source>
        <dbReference type="ARBA" id="ARBA00009005"/>
    </source>
</evidence>
<protein>
    <submittedName>
        <fullName evidence="4">Peptidase C14, caspase domain</fullName>
    </submittedName>
</protein>
<evidence type="ECO:0000259" key="3">
    <source>
        <dbReference type="Pfam" id="PF00656"/>
    </source>
</evidence>
<organism evidence="4 5">
    <name type="scientific">Lasallia pustulata</name>
    <dbReference type="NCBI Taxonomy" id="136370"/>
    <lineage>
        <taxon>Eukaryota</taxon>
        <taxon>Fungi</taxon>
        <taxon>Dikarya</taxon>
        <taxon>Ascomycota</taxon>
        <taxon>Pezizomycotina</taxon>
        <taxon>Lecanoromycetes</taxon>
        <taxon>OSLEUM clade</taxon>
        <taxon>Umbilicariomycetidae</taxon>
        <taxon>Umbilicariales</taxon>
        <taxon>Umbilicariaceae</taxon>
        <taxon>Lasallia</taxon>
    </lineage>
</organism>
<feature type="compositionally biased region" description="Basic and acidic residues" evidence="2">
    <location>
        <begin position="664"/>
        <end position="675"/>
    </location>
</feature>
<feature type="compositionally biased region" description="Polar residues" evidence="2">
    <location>
        <begin position="601"/>
        <end position="615"/>
    </location>
</feature>
<proteinExistence type="inferred from homology"/>
<dbReference type="GO" id="GO:0006508">
    <property type="term" value="P:proteolysis"/>
    <property type="evidence" value="ECO:0007669"/>
    <property type="project" value="InterPro"/>
</dbReference>
<reference evidence="5" key="1">
    <citation type="submission" date="2017-03" db="EMBL/GenBank/DDBJ databases">
        <authorList>
            <person name="Sharma R."/>
            <person name="Thines M."/>
        </authorList>
    </citation>
    <scope>NUCLEOTIDE SEQUENCE [LARGE SCALE GENOMIC DNA]</scope>
</reference>
<feature type="compositionally biased region" description="Polar residues" evidence="2">
    <location>
        <begin position="745"/>
        <end position="771"/>
    </location>
</feature>
<feature type="region of interest" description="Disordered" evidence="2">
    <location>
        <begin position="591"/>
        <end position="771"/>
    </location>
</feature>
<dbReference type="GO" id="GO:0005737">
    <property type="term" value="C:cytoplasm"/>
    <property type="evidence" value="ECO:0007669"/>
    <property type="project" value="TreeGrafter"/>
</dbReference>
<dbReference type="EMBL" id="FWEW01000128">
    <property type="protein sequence ID" value="SLM33816.1"/>
    <property type="molecule type" value="Genomic_DNA"/>
</dbReference>
<name>A0A1W5CSI3_9LECA</name>
<feature type="compositionally biased region" description="Basic and acidic residues" evidence="2">
    <location>
        <begin position="697"/>
        <end position="724"/>
    </location>
</feature>
<keyword evidence="5" id="KW-1185">Reference proteome</keyword>
<dbReference type="Gene3D" id="3.40.50.1460">
    <property type="match status" value="1"/>
</dbReference>
<sequence>MDDQHTIPTHYAILIGINAYPNSPLESCVRDVQKIKECLESKLPSVDIQTLTASGGDTPLKHSESWPTCRNMTSALEMVTSRAQPGDFIYIHYSGHGTRLDPCYELSSQSTGDLALVLLDEDSSRVRLLPGPRLAGLLKSMVDKALVITLVLDCCFSASVYRNGDPNVRYLSGGRIGALTYPPISEYGLADGNTRSTSRDASMRDNWLLDPDRYTILAACGPHEKAKGGSEASEKGERYGALSYFLFKALSDHGLGRRHKDIHRHLCAKFWESCQAQHPVLYGNKDQAFFGRIDPYRNARSMSIFKCDRSLRLLAGLAHGLGLGDRFALSPFGPSSDRDVEGNFIANITHLWPLTSELELLGTPHSLQTGWIAEPLTCSYLSDFPVLLAPELSHQDEWRAALEERSLSTCIDNEQDPALQVVQSNNKYEILDEYGRKIINLPAMPRDQTDTDRVCSILEHLARFRMAKDITNKMPRAAFRKLLDIQIRANKKASNPGEKIEVQHGNIVELVMKNAGETALYVYVFNLGPLWQVKGLCCEVIPERNHDHDLKFTGIALKKIKMTVPPAMSGYGSCEDIIKVFVTSQPTSFDSLELPNLDEPPTSQQAANKPPTSQRAPVKPASPQHARAADEPEPPTGQGPRQANEADEPTSRRRANEPPTSQRAADEPTSRRRANEPPTSQRAADETTCRQQANEPSGHRTGTEREPNGNRSGTERAPSEHRTCTEQAPNGHRMGIKRRAPNGLQVGTEQAPNEHQTGTEQAPNRLSYVNL</sequence>
<dbReference type="Proteomes" id="UP000192927">
    <property type="component" value="Unassembled WGS sequence"/>
</dbReference>
<comment type="similarity">
    <text evidence="1">Belongs to the peptidase C14B family.</text>
</comment>
<dbReference type="PANTHER" id="PTHR48104:SF30">
    <property type="entry name" value="METACASPASE-1"/>
    <property type="match status" value="1"/>
</dbReference>
<evidence type="ECO:0000313" key="4">
    <source>
        <dbReference type="EMBL" id="SLM33816.1"/>
    </source>
</evidence>
<accession>A0A1W5CSI3</accession>
<feature type="domain" description="Peptidase C14 caspase" evidence="3">
    <location>
        <begin position="10"/>
        <end position="283"/>
    </location>
</feature>
<evidence type="ECO:0000313" key="5">
    <source>
        <dbReference type="Proteomes" id="UP000192927"/>
    </source>
</evidence>
<evidence type="ECO:0000256" key="2">
    <source>
        <dbReference type="SAM" id="MobiDB-lite"/>
    </source>
</evidence>